<feature type="compositionally biased region" description="Polar residues" evidence="1">
    <location>
        <begin position="81"/>
        <end position="91"/>
    </location>
</feature>
<dbReference type="EMBL" id="JAINUF010000004">
    <property type="protein sequence ID" value="KAJ8364976.1"/>
    <property type="molecule type" value="Genomic_DNA"/>
</dbReference>
<gene>
    <name evidence="2" type="ORF">SKAU_G00138070</name>
</gene>
<dbReference type="Gene3D" id="3.40.395.10">
    <property type="entry name" value="Adenoviral Proteinase, Chain A"/>
    <property type="match status" value="1"/>
</dbReference>
<dbReference type="AlphaFoldDB" id="A0A9Q1FRQ1"/>
<dbReference type="Proteomes" id="UP001152622">
    <property type="component" value="Chromosome 4"/>
</dbReference>
<sequence>MNFPADVLSIEDIALLALKGEIAEGHEQEDEAGLKTREALTRLIVAKRKIKGPTEEQLKVVVPAPYSKLGIQNQNILADSSATNGQQNVPTHPSKDLKNTDEDINDVLADTRASNEQQQDTQEDIETMLNDPETSKKKFQNEAIQLWGGECSNDIVAVMDTQGNMVLGQEEFLTLKPHNWLNGDIIAFYLAMFASGTRVYHLDHFLTWAIMKGKRDIMSRQLLSKVTFEDYDAAVGCFNTGAH</sequence>
<dbReference type="InterPro" id="IPR038765">
    <property type="entry name" value="Papain-like_cys_pep_sf"/>
</dbReference>
<comment type="caution">
    <text evidence="2">The sequence shown here is derived from an EMBL/GenBank/DDBJ whole genome shotgun (WGS) entry which is preliminary data.</text>
</comment>
<reference evidence="2" key="1">
    <citation type="journal article" date="2023" name="Science">
        <title>Genome structures resolve the early diversification of teleost fishes.</title>
        <authorList>
            <person name="Parey E."/>
            <person name="Louis A."/>
            <person name="Montfort J."/>
            <person name="Bouchez O."/>
            <person name="Roques C."/>
            <person name="Iampietro C."/>
            <person name="Lluch J."/>
            <person name="Castinel A."/>
            <person name="Donnadieu C."/>
            <person name="Desvignes T."/>
            <person name="Floi Bucao C."/>
            <person name="Jouanno E."/>
            <person name="Wen M."/>
            <person name="Mejri S."/>
            <person name="Dirks R."/>
            <person name="Jansen H."/>
            <person name="Henkel C."/>
            <person name="Chen W.J."/>
            <person name="Zahm M."/>
            <person name="Cabau C."/>
            <person name="Klopp C."/>
            <person name="Thompson A.W."/>
            <person name="Robinson-Rechavi M."/>
            <person name="Braasch I."/>
            <person name="Lecointre G."/>
            <person name="Bobe J."/>
            <person name="Postlethwait J.H."/>
            <person name="Berthelot C."/>
            <person name="Roest Crollius H."/>
            <person name="Guiguen Y."/>
        </authorList>
    </citation>
    <scope>NUCLEOTIDE SEQUENCE</scope>
    <source>
        <strain evidence="2">WJC10195</strain>
    </source>
</reference>
<keyword evidence="3" id="KW-1185">Reference proteome</keyword>
<accession>A0A9Q1FRQ1</accession>
<proteinExistence type="predicted"/>
<name>A0A9Q1FRQ1_SYNKA</name>
<feature type="region of interest" description="Disordered" evidence="1">
    <location>
        <begin position="81"/>
        <end position="101"/>
    </location>
</feature>
<organism evidence="2 3">
    <name type="scientific">Synaphobranchus kaupii</name>
    <name type="common">Kaup's arrowtooth eel</name>
    <dbReference type="NCBI Taxonomy" id="118154"/>
    <lineage>
        <taxon>Eukaryota</taxon>
        <taxon>Metazoa</taxon>
        <taxon>Chordata</taxon>
        <taxon>Craniata</taxon>
        <taxon>Vertebrata</taxon>
        <taxon>Euteleostomi</taxon>
        <taxon>Actinopterygii</taxon>
        <taxon>Neopterygii</taxon>
        <taxon>Teleostei</taxon>
        <taxon>Anguilliformes</taxon>
        <taxon>Synaphobranchidae</taxon>
        <taxon>Synaphobranchus</taxon>
    </lineage>
</organism>
<evidence type="ECO:0000313" key="2">
    <source>
        <dbReference type="EMBL" id="KAJ8364976.1"/>
    </source>
</evidence>
<dbReference type="SUPFAM" id="SSF54001">
    <property type="entry name" value="Cysteine proteinases"/>
    <property type="match status" value="1"/>
</dbReference>
<protein>
    <submittedName>
        <fullName evidence="2">Uncharacterized protein</fullName>
    </submittedName>
</protein>
<evidence type="ECO:0000313" key="3">
    <source>
        <dbReference type="Proteomes" id="UP001152622"/>
    </source>
</evidence>
<evidence type="ECO:0000256" key="1">
    <source>
        <dbReference type="SAM" id="MobiDB-lite"/>
    </source>
</evidence>